<dbReference type="RefSeq" id="WP_252664453.1">
    <property type="nucleotide sequence ID" value="NZ_CP098611.1"/>
</dbReference>
<feature type="compositionally biased region" description="Polar residues" evidence="1">
    <location>
        <begin position="181"/>
        <end position="192"/>
    </location>
</feature>
<evidence type="ECO:0000256" key="1">
    <source>
        <dbReference type="SAM" id="MobiDB-lite"/>
    </source>
</evidence>
<evidence type="ECO:0000313" key="3">
    <source>
        <dbReference type="Proteomes" id="UP001056708"/>
    </source>
</evidence>
<gene>
    <name evidence="2" type="ORF">NEA10_06285</name>
</gene>
<protein>
    <submittedName>
        <fullName evidence="2">Uncharacterized protein</fullName>
    </submittedName>
</protein>
<accession>A0ABY5ATU2</accession>
<dbReference type="Proteomes" id="UP001056708">
    <property type="component" value="Chromosome"/>
</dbReference>
<keyword evidence="3" id="KW-1185">Reference proteome</keyword>
<proteinExistence type="predicted"/>
<evidence type="ECO:0000313" key="2">
    <source>
        <dbReference type="EMBL" id="USR92326.1"/>
    </source>
</evidence>
<reference evidence="2" key="1">
    <citation type="submission" date="2022-06" db="EMBL/GenBank/DDBJ databases">
        <title>Genome sequence of Phormidium yuhuli AB48 isolated from an industrial photobioreactor environment.</title>
        <authorList>
            <person name="Qiu Y."/>
            <person name="Noonan A.J.C."/>
            <person name="Dofher K."/>
            <person name="Koch M."/>
            <person name="Kieft B."/>
            <person name="Lin X."/>
            <person name="Ziels R.M."/>
            <person name="Hallam S.J."/>
        </authorList>
    </citation>
    <scope>NUCLEOTIDE SEQUENCE</scope>
    <source>
        <strain evidence="2">AB48</strain>
    </source>
</reference>
<dbReference type="EMBL" id="CP098611">
    <property type="protein sequence ID" value="USR92326.1"/>
    <property type="molecule type" value="Genomic_DNA"/>
</dbReference>
<feature type="region of interest" description="Disordered" evidence="1">
    <location>
        <begin position="171"/>
        <end position="194"/>
    </location>
</feature>
<organism evidence="2 3">
    <name type="scientific">Phormidium yuhuli AB48</name>
    <dbReference type="NCBI Taxonomy" id="2940671"/>
    <lineage>
        <taxon>Bacteria</taxon>
        <taxon>Bacillati</taxon>
        <taxon>Cyanobacteriota</taxon>
        <taxon>Cyanophyceae</taxon>
        <taxon>Oscillatoriophycideae</taxon>
        <taxon>Oscillatoriales</taxon>
        <taxon>Oscillatoriaceae</taxon>
        <taxon>Phormidium</taxon>
        <taxon>Phormidium yuhuli</taxon>
    </lineage>
</organism>
<sequence length="281" mass="31483">METKELKLLLQLLGCPDYRGKLAEVKPTSGTKVSETQRFCRKLANRELVTLHEEIKKFKISPAGKTLLNANVENLPLSEAELTVLQIAAKGPATPGDTKLPAPQRQSVLLSLCDRGFLSAIERKIVEVSLSARGKEFLRDDYFDANARRNLQLNAQLLTNYINFMRTWTSSAPTPTPEVSPTPDTATPSPQAKPSDLELIEMIRKIDARLPTNNYTPIYHLRAEVQPQMTRDELDQALFRLIEEDKIQLSSLQDGMSYSDDQLAAGIPQEFSSPLFFIIVN</sequence>
<name>A0ABY5ATU2_9CYAN</name>